<comment type="similarity">
    <text evidence="2">In the N-terminal section; belongs to the N-acetylglucosamine-1-phosphate uridyltransferase family.</text>
</comment>
<feature type="domain" description="MobA-like NTP transferase" evidence="9">
    <location>
        <begin position="40"/>
        <end position="163"/>
    </location>
</feature>
<evidence type="ECO:0000256" key="4">
    <source>
        <dbReference type="ARBA" id="ARBA00022695"/>
    </source>
</evidence>
<evidence type="ECO:0000313" key="10">
    <source>
        <dbReference type="EMBL" id="KKW36403.1"/>
    </source>
</evidence>
<evidence type="ECO:0000256" key="2">
    <source>
        <dbReference type="ARBA" id="ARBA00007947"/>
    </source>
</evidence>
<dbReference type="PATRIC" id="fig|1618986.3.peg.333"/>
<gene>
    <name evidence="10" type="ORF">UY82_C0027G0008</name>
</gene>
<dbReference type="SUPFAM" id="SSF53448">
    <property type="entry name" value="Nucleotide-diphospho-sugar transferases"/>
    <property type="match status" value="1"/>
</dbReference>
<accession>A0A0G1XYZ4</accession>
<sequence>MYRRDEKLFLSSRFSLAILCFAGYDSADFLAMSDGKTSIVILAAGKGKRMGLEIPKVLVEVNGKPMLGYLLEAVEASGVNGKPIVVYGPGVERVCDYVGDRAICVFQKEQLGTANAVSAAREAIKGSLCVAVLNGDNPFISGETIARIAEYHDQKPCPIIVAVGTVDSYDGWKEAFRSFGRVLRDRRGLITAIREAKDASEEELAVREVNSGFYVFDGCWLWENIGRVSNRNAQGEYYLTDLIQMAVDHGLPVRTFPIPLEECVGVNRREDRDIAEMIAQKRNK</sequence>
<dbReference type="Gene3D" id="3.90.550.10">
    <property type="entry name" value="Spore Coat Polysaccharide Biosynthesis Protein SpsA, Chain A"/>
    <property type="match status" value="1"/>
</dbReference>
<evidence type="ECO:0000313" key="11">
    <source>
        <dbReference type="Proteomes" id="UP000033865"/>
    </source>
</evidence>
<evidence type="ECO:0000256" key="7">
    <source>
        <dbReference type="ARBA" id="ARBA00048493"/>
    </source>
</evidence>
<dbReference type="PANTHER" id="PTHR43584">
    <property type="entry name" value="NUCLEOTIDYL TRANSFERASE"/>
    <property type="match status" value="1"/>
</dbReference>
<dbReference type="Pfam" id="PF12804">
    <property type="entry name" value="NTP_transf_3"/>
    <property type="match status" value="1"/>
</dbReference>
<dbReference type="GO" id="GO:0003977">
    <property type="term" value="F:UDP-N-acetylglucosamine diphosphorylase activity"/>
    <property type="evidence" value="ECO:0007669"/>
    <property type="project" value="UniProtKB-EC"/>
</dbReference>
<dbReference type="AlphaFoldDB" id="A0A0G1XYZ4"/>
<organism evidence="10 11">
    <name type="scientific">Candidatus Uhrbacteria bacterium GW2011_GWC2_53_7</name>
    <dbReference type="NCBI Taxonomy" id="1618986"/>
    <lineage>
        <taxon>Bacteria</taxon>
        <taxon>Candidatus Uhriibacteriota</taxon>
    </lineage>
</organism>
<keyword evidence="5" id="KW-0012">Acyltransferase</keyword>
<dbReference type="InterPro" id="IPR029044">
    <property type="entry name" value="Nucleotide-diphossugar_trans"/>
</dbReference>
<dbReference type="InterPro" id="IPR025877">
    <property type="entry name" value="MobA-like_NTP_Trfase"/>
</dbReference>
<comment type="similarity">
    <text evidence="1">In the C-terminal section; belongs to the transferase hexapeptide repeat family.</text>
</comment>
<protein>
    <submittedName>
        <fullName evidence="10">Bifunctional protein GlmU</fullName>
    </submittedName>
</protein>
<dbReference type="GO" id="GO:0019134">
    <property type="term" value="F:glucosamine-1-phosphate N-acetyltransferase activity"/>
    <property type="evidence" value="ECO:0007669"/>
    <property type="project" value="UniProtKB-EC"/>
</dbReference>
<comment type="caution">
    <text evidence="10">The sequence shown here is derived from an EMBL/GenBank/DDBJ whole genome shotgun (WGS) entry which is preliminary data.</text>
</comment>
<dbReference type="InterPro" id="IPR050065">
    <property type="entry name" value="GlmU-like"/>
</dbReference>
<keyword evidence="3" id="KW-0808">Transferase</keyword>
<reference evidence="10 11" key="1">
    <citation type="journal article" date="2015" name="Nature">
        <title>rRNA introns, odd ribosomes, and small enigmatic genomes across a large radiation of phyla.</title>
        <authorList>
            <person name="Brown C.T."/>
            <person name="Hug L.A."/>
            <person name="Thomas B.C."/>
            <person name="Sharon I."/>
            <person name="Castelle C.J."/>
            <person name="Singh A."/>
            <person name="Wilkins M.J."/>
            <person name="Williams K.H."/>
            <person name="Banfield J.F."/>
        </authorList>
    </citation>
    <scope>NUCLEOTIDE SEQUENCE [LARGE SCALE GENOMIC DNA]</scope>
</reference>
<evidence type="ECO:0000256" key="6">
    <source>
        <dbReference type="ARBA" id="ARBA00048247"/>
    </source>
</evidence>
<proteinExistence type="inferred from homology"/>
<name>A0A0G1XYZ4_9BACT</name>
<dbReference type="Proteomes" id="UP000033865">
    <property type="component" value="Unassembled WGS sequence"/>
</dbReference>
<dbReference type="EMBL" id="LCRN01000027">
    <property type="protein sequence ID" value="KKW36403.1"/>
    <property type="molecule type" value="Genomic_DNA"/>
</dbReference>
<comment type="catalytic activity">
    <reaction evidence="7">
        <text>N-acetyl-alpha-D-glucosamine 1-phosphate + UTP + H(+) = UDP-N-acetyl-alpha-D-glucosamine + diphosphate</text>
        <dbReference type="Rhea" id="RHEA:13509"/>
        <dbReference type="ChEBI" id="CHEBI:15378"/>
        <dbReference type="ChEBI" id="CHEBI:33019"/>
        <dbReference type="ChEBI" id="CHEBI:46398"/>
        <dbReference type="ChEBI" id="CHEBI:57705"/>
        <dbReference type="ChEBI" id="CHEBI:57776"/>
        <dbReference type="EC" id="2.7.7.23"/>
    </reaction>
</comment>
<evidence type="ECO:0000256" key="5">
    <source>
        <dbReference type="ARBA" id="ARBA00023315"/>
    </source>
</evidence>
<comment type="catalytic activity">
    <reaction evidence="6">
        <text>alpha-D-glucosamine 1-phosphate + acetyl-CoA = N-acetyl-alpha-D-glucosamine 1-phosphate + CoA + H(+)</text>
        <dbReference type="Rhea" id="RHEA:13725"/>
        <dbReference type="ChEBI" id="CHEBI:15378"/>
        <dbReference type="ChEBI" id="CHEBI:57287"/>
        <dbReference type="ChEBI" id="CHEBI:57288"/>
        <dbReference type="ChEBI" id="CHEBI:57776"/>
        <dbReference type="ChEBI" id="CHEBI:58516"/>
        <dbReference type="EC" id="2.3.1.157"/>
    </reaction>
</comment>
<keyword evidence="4" id="KW-0548">Nucleotidyltransferase</keyword>
<evidence type="ECO:0000256" key="1">
    <source>
        <dbReference type="ARBA" id="ARBA00007707"/>
    </source>
</evidence>
<evidence type="ECO:0000256" key="8">
    <source>
        <dbReference type="ARBA" id="ARBA00049628"/>
    </source>
</evidence>
<comment type="function">
    <text evidence="8">Catalyzes the last two sequential reactions in the de novo biosynthetic pathway for UDP-N-acetylglucosamine (UDP-GlcNAc). The C-terminal domain catalyzes the transfer of acetyl group from acetyl coenzyme A to glucosamine-1-phosphate (GlcN-1-P) to produce N-acetylglucosamine-1-phosphate (GlcNAc-1-P), which is converted into UDP-GlcNAc by the transfer of uridine 5-monophosphate (from uridine 5-triphosphate), a reaction catalyzed by the N-terminal domain.</text>
</comment>
<dbReference type="PANTHER" id="PTHR43584:SF3">
    <property type="entry name" value="BIFUNCTIONAL PROTEIN GLMU"/>
    <property type="match status" value="1"/>
</dbReference>
<evidence type="ECO:0000256" key="3">
    <source>
        <dbReference type="ARBA" id="ARBA00022679"/>
    </source>
</evidence>
<evidence type="ECO:0000259" key="9">
    <source>
        <dbReference type="Pfam" id="PF12804"/>
    </source>
</evidence>
<dbReference type="CDD" id="cd02540">
    <property type="entry name" value="GT2_GlmU_N_bac"/>
    <property type="match status" value="1"/>
</dbReference>